<dbReference type="EMBL" id="OX597832">
    <property type="protein sequence ID" value="CAI9737106.1"/>
    <property type="molecule type" value="Genomic_DNA"/>
</dbReference>
<organism evidence="3 4">
    <name type="scientific">Octopus vulgaris</name>
    <name type="common">Common octopus</name>
    <dbReference type="NCBI Taxonomy" id="6645"/>
    <lineage>
        <taxon>Eukaryota</taxon>
        <taxon>Metazoa</taxon>
        <taxon>Spiralia</taxon>
        <taxon>Lophotrochozoa</taxon>
        <taxon>Mollusca</taxon>
        <taxon>Cephalopoda</taxon>
        <taxon>Coleoidea</taxon>
        <taxon>Octopodiformes</taxon>
        <taxon>Octopoda</taxon>
        <taxon>Incirrata</taxon>
        <taxon>Octopodidae</taxon>
        <taxon>Octopus</taxon>
    </lineage>
</organism>
<reference evidence="3" key="1">
    <citation type="submission" date="2023-08" db="EMBL/GenBank/DDBJ databases">
        <authorList>
            <person name="Alioto T."/>
            <person name="Alioto T."/>
            <person name="Gomez Garrido J."/>
        </authorList>
    </citation>
    <scope>NUCLEOTIDE SEQUENCE</scope>
</reference>
<feature type="compositionally biased region" description="Polar residues" evidence="1">
    <location>
        <begin position="1"/>
        <end position="10"/>
    </location>
</feature>
<feature type="region of interest" description="Disordered" evidence="1">
    <location>
        <begin position="1"/>
        <end position="28"/>
    </location>
</feature>
<protein>
    <recommendedName>
        <fullName evidence="2">Endonuclease/exonuclease/phosphatase domain-containing protein</fullName>
    </recommendedName>
</protein>
<dbReference type="GO" id="GO:0003824">
    <property type="term" value="F:catalytic activity"/>
    <property type="evidence" value="ECO:0007669"/>
    <property type="project" value="InterPro"/>
</dbReference>
<dbReference type="Gene3D" id="3.60.10.10">
    <property type="entry name" value="Endonuclease/exonuclease/phosphatase"/>
    <property type="match status" value="1"/>
</dbReference>
<sequence>MNGSKESGTTSDERVWAGCGSRASQSEPGRNYATVIEPNKILNIGCWNVQTLLECESSECPKRRTSLVSNELRRHDLDIVALSETRLAGDGHLAESCGKYAFFWKGRKEEFRGGAGLAFTVKFTLVDKLKEFPVGINECLMSMRIPLAKGNYEILVSVYAPTMDIIR</sequence>
<dbReference type="SUPFAM" id="SSF56219">
    <property type="entry name" value="DNase I-like"/>
    <property type="match status" value="1"/>
</dbReference>
<dbReference type="InterPro" id="IPR036691">
    <property type="entry name" value="Endo/exonu/phosph_ase_sf"/>
</dbReference>
<gene>
    <name evidence="3" type="ORF">OCTVUL_1B014635</name>
</gene>
<evidence type="ECO:0000259" key="2">
    <source>
        <dbReference type="Pfam" id="PF03372"/>
    </source>
</evidence>
<dbReference type="Pfam" id="PF03372">
    <property type="entry name" value="Exo_endo_phos"/>
    <property type="match status" value="1"/>
</dbReference>
<proteinExistence type="predicted"/>
<accession>A0AA36FFG7</accession>
<feature type="domain" description="Endonuclease/exonuclease/phosphatase" evidence="2">
    <location>
        <begin position="47"/>
        <end position="156"/>
    </location>
</feature>
<dbReference type="AlphaFoldDB" id="A0AA36FFG7"/>
<dbReference type="InterPro" id="IPR005135">
    <property type="entry name" value="Endo/exonuclease/phosphatase"/>
</dbReference>
<evidence type="ECO:0000256" key="1">
    <source>
        <dbReference type="SAM" id="MobiDB-lite"/>
    </source>
</evidence>
<dbReference type="Proteomes" id="UP001162480">
    <property type="component" value="Chromosome 19"/>
</dbReference>
<name>A0AA36FFG7_OCTVU</name>
<keyword evidence="4" id="KW-1185">Reference proteome</keyword>
<evidence type="ECO:0000313" key="3">
    <source>
        <dbReference type="EMBL" id="CAI9737106.1"/>
    </source>
</evidence>
<evidence type="ECO:0000313" key="4">
    <source>
        <dbReference type="Proteomes" id="UP001162480"/>
    </source>
</evidence>